<protein>
    <submittedName>
        <fullName evidence="2">Uncharacterized protein</fullName>
    </submittedName>
</protein>
<name>A0A5C8NPZ3_9ACTN</name>
<feature type="transmembrane region" description="Helical" evidence="1">
    <location>
        <begin position="111"/>
        <end position="132"/>
    </location>
</feature>
<comment type="caution">
    <text evidence="2">The sequence shown here is derived from an EMBL/GenBank/DDBJ whole genome shotgun (WGS) entry which is preliminary data.</text>
</comment>
<keyword evidence="3" id="KW-1185">Reference proteome</keyword>
<evidence type="ECO:0000313" key="3">
    <source>
        <dbReference type="Proteomes" id="UP000321571"/>
    </source>
</evidence>
<sequence length="229" mass="24350">MPGFRTVRELRRAALGQDALLFCLAFTVGAVAYAVVRAVSEAVGDGDRSDYWSISMSDGLILSGLAVGELFVLWNNGYRQGVRGHSIGKHRCGIAVVDVGDGAPTGPVRGLLRGLVMVLLLDLAAAAIPIGLPTVLREGTPESWHVGGAAYVALLVLVVPLLLPTDRGVADRLLRTSVVRAEGLDATTRPERRRALVVLDALGVAGVLTVAATYVAFYWPLLWQFPDLI</sequence>
<feature type="transmembrane region" description="Helical" evidence="1">
    <location>
        <begin position="51"/>
        <end position="74"/>
    </location>
</feature>
<dbReference type="AlphaFoldDB" id="A0A5C8NPZ3"/>
<proteinExistence type="predicted"/>
<gene>
    <name evidence="2" type="ORF">FHP06_02935</name>
</gene>
<keyword evidence="1" id="KW-0472">Membrane</keyword>
<evidence type="ECO:0000313" key="2">
    <source>
        <dbReference type="EMBL" id="TXL63196.1"/>
    </source>
</evidence>
<accession>A0A5C8NPZ3</accession>
<feature type="transmembrane region" description="Helical" evidence="1">
    <location>
        <begin position="144"/>
        <end position="163"/>
    </location>
</feature>
<organism evidence="2 3">
    <name type="scientific">Aeromicrobium terrae</name>
    <dbReference type="NCBI Taxonomy" id="2498846"/>
    <lineage>
        <taxon>Bacteria</taxon>
        <taxon>Bacillati</taxon>
        <taxon>Actinomycetota</taxon>
        <taxon>Actinomycetes</taxon>
        <taxon>Propionibacteriales</taxon>
        <taxon>Nocardioidaceae</taxon>
        <taxon>Aeromicrobium</taxon>
    </lineage>
</organism>
<keyword evidence="1" id="KW-1133">Transmembrane helix</keyword>
<dbReference type="RefSeq" id="WP_147683584.1">
    <property type="nucleotide sequence ID" value="NZ_VDUX01000001.1"/>
</dbReference>
<dbReference type="EMBL" id="VDUX01000001">
    <property type="protein sequence ID" value="TXL63196.1"/>
    <property type="molecule type" value="Genomic_DNA"/>
</dbReference>
<feature type="transmembrane region" description="Helical" evidence="1">
    <location>
        <begin position="20"/>
        <end position="39"/>
    </location>
</feature>
<feature type="transmembrane region" description="Helical" evidence="1">
    <location>
        <begin position="196"/>
        <end position="219"/>
    </location>
</feature>
<keyword evidence="1" id="KW-0812">Transmembrane</keyword>
<evidence type="ECO:0000256" key="1">
    <source>
        <dbReference type="SAM" id="Phobius"/>
    </source>
</evidence>
<reference evidence="2 3" key="1">
    <citation type="submission" date="2019-06" db="EMBL/GenBank/DDBJ databases">
        <title>Aeromicrobium sp. nov., isolated from a maize field.</title>
        <authorList>
            <person name="Lin S.-Y."/>
            <person name="Tsai C.-F."/>
            <person name="Young C.-C."/>
        </authorList>
    </citation>
    <scope>NUCLEOTIDE SEQUENCE [LARGE SCALE GENOMIC DNA]</scope>
    <source>
        <strain evidence="2 3">CC-CFT486</strain>
    </source>
</reference>
<dbReference type="Proteomes" id="UP000321571">
    <property type="component" value="Unassembled WGS sequence"/>
</dbReference>
<dbReference type="OrthoDB" id="9793824at2"/>